<dbReference type="AlphaFoldDB" id="A0AAD9BPS8"/>
<dbReference type="Gene3D" id="3.30.70.1820">
    <property type="entry name" value="L1 transposable element, RRM domain"/>
    <property type="match status" value="1"/>
</dbReference>
<sequence>MSSAKKDKALTKKQESNRQQQASDSPADIAMLIKQAIADEMETLQGTVADMLKGAIEKALNPIEKHLVENGNILRSLKEQADGHAKKFDTVFNKIDSIQVAVRKNEKETSSCIMEVTKMRRKLNELEDRSRMNNVRIVNLPTGVEGDDPRSYLQKMLPIWIPSIKSPNSNPLEIDRAHRIFSNNTSRLRTMVLKLLRYTDRQAILEGARKARPTLQDGTQLLFFADYSPDTTQERQEYKEIRTKLRQKGIDSFIIYPAILKVNNKGTRMSFNSAEEVKEALKSTVDMREDPGH</sequence>
<feature type="region of interest" description="Disordered" evidence="1">
    <location>
        <begin position="1"/>
        <end position="27"/>
    </location>
</feature>
<name>A0AAD9BPS8_DISEL</name>
<protein>
    <submittedName>
        <fullName evidence="2">LINE-1 type transposase domain containing protein 1</fullName>
    </submittedName>
</protein>
<evidence type="ECO:0000313" key="3">
    <source>
        <dbReference type="Proteomes" id="UP001228049"/>
    </source>
</evidence>
<dbReference type="EMBL" id="JASDAP010000018">
    <property type="protein sequence ID" value="KAK1887880.1"/>
    <property type="molecule type" value="Genomic_DNA"/>
</dbReference>
<evidence type="ECO:0000313" key="2">
    <source>
        <dbReference type="EMBL" id="KAK1887880.1"/>
    </source>
</evidence>
<feature type="compositionally biased region" description="Basic and acidic residues" evidence="1">
    <location>
        <begin position="1"/>
        <end position="16"/>
    </location>
</feature>
<keyword evidence="3" id="KW-1185">Reference proteome</keyword>
<dbReference type="Gene3D" id="3.30.250.20">
    <property type="entry name" value="L1 transposable element, C-terminal domain"/>
    <property type="match status" value="1"/>
</dbReference>
<dbReference type="InterPro" id="IPR004244">
    <property type="entry name" value="Transposase_22"/>
</dbReference>
<dbReference type="Proteomes" id="UP001228049">
    <property type="component" value="Unassembled WGS sequence"/>
</dbReference>
<dbReference type="PANTHER" id="PTHR11505">
    <property type="entry name" value="L1 TRANSPOSABLE ELEMENT-RELATED"/>
    <property type="match status" value="1"/>
</dbReference>
<dbReference type="InterPro" id="IPR042566">
    <property type="entry name" value="L1_C"/>
</dbReference>
<accession>A0AAD9BPS8</accession>
<comment type="caution">
    <text evidence="2">The sequence shown here is derived from an EMBL/GenBank/DDBJ whole genome shotgun (WGS) entry which is preliminary data.</text>
</comment>
<organism evidence="2 3">
    <name type="scientific">Dissostichus eleginoides</name>
    <name type="common">Patagonian toothfish</name>
    <name type="synonym">Dissostichus amissus</name>
    <dbReference type="NCBI Taxonomy" id="100907"/>
    <lineage>
        <taxon>Eukaryota</taxon>
        <taxon>Metazoa</taxon>
        <taxon>Chordata</taxon>
        <taxon>Craniata</taxon>
        <taxon>Vertebrata</taxon>
        <taxon>Euteleostomi</taxon>
        <taxon>Actinopterygii</taxon>
        <taxon>Neopterygii</taxon>
        <taxon>Teleostei</taxon>
        <taxon>Neoteleostei</taxon>
        <taxon>Acanthomorphata</taxon>
        <taxon>Eupercaria</taxon>
        <taxon>Perciformes</taxon>
        <taxon>Notothenioidei</taxon>
        <taxon>Nototheniidae</taxon>
        <taxon>Dissostichus</taxon>
    </lineage>
</organism>
<proteinExistence type="predicted"/>
<reference evidence="2" key="1">
    <citation type="submission" date="2023-04" db="EMBL/GenBank/DDBJ databases">
        <title>Chromosome-level genome of Chaenocephalus aceratus.</title>
        <authorList>
            <person name="Park H."/>
        </authorList>
    </citation>
    <scope>NUCLEOTIDE SEQUENCE</scope>
    <source>
        <strain evidence="2">DE</strain>
        <tissue evidence="2">Muscle</tissue>
    </source>
</reference>
<gene>
    <name evidence="2" type="ORF">KUDE01_028667</name>
</gene>
<evidence type="ECO:0000256" key="1">
    <source>
        <dbReference type="SAM" id="MobiDB-lite"/>
    </source>
</evidence>